<protein>
    <submittedName>
        <fullName evidence="2">Uncharacterized protein</fullName>
    </submittedName>
</protein>
<dbReference type="AlphaFoldDB" id="A0ABD2CM16"/>
<feature type="transmembrane region" description="Helical" evidence="1">
    <location>
        <begin position="75"/>
        <end position="101"/>
    </location>
</feature>
<reference evidence="2 3" key="1">
    <citation type="journal article" date="2024" name="Ann. Entomol. Soc. Am.">
        <title>Genomic analyses of the southern and eastern yellowjacket wasps (Hymenoptera: Vespidae) reveal evolutionary signatures of social life.</title>
        <authorList>
            <person name="Catto M.A."/>
            <person name="Caine P.B."/>
            <person name="Orr S.E."/>
            <person name="Hunt B.G."/>
            <person name="Goodisman M.A.D."/>
        </authorList>
    </citation>
    <scope>NUCLEOTIDE SEQUENCE [LARGE SCALE GENOMIC DNA]</scope>
    <source>
        <strain evidence="2">232</strain>
        <tissue evidence="2">Head and thorax</tissue>
    </source>
</reference>
<keyword evidence="1" id="KW-1133">Transmembrane helix</keyword>
<keyword evidence="3" id="KW-1185">Reference proteome</keyword>
<evidence type="ECO:0000313" key="3">
    <source>
        <dbReference type="Proteomes" id="UP001607303"/>
    </source>
</evidence>
<sequence length="147" mass="17181">MNSAKIFTIDLIFNHDKEWNIDPNNNSNTDNSDNDNDSNIEILAIIQIVQAIQAIFLMHRQIWTKYKLQVQARSIILNIFLSYWCIIFDITMDSSFTFMFFHGDGVIDMTSFSSSPLTTEIFILNRVQRKIKNHPETGELSQYYANF</sequence>
<dbReference type="EMBL" id="JAYRBN010000037">
    <property type="protein sequence ID" value="KAL2746141.1"/>
    <property type="molecule type" value="Genomic_DNA"/>
</dbReference>
<keyword evidence="1" id="KW-0472">Membrane</keyword>
<evidence type="ECO:0000313" key="2">
    <source>
        <dbReference type="EMBL" id="KAL2746141.1"/>
    </source>
</evidence>
<name>A0ABD2CM16_VESMC</name>
<evidence type="ECO:0000256" key="1">
    <source>
        <dbReference type="SAM" id="Phobius"/>
    </source>
</evidence>
<accession>A0ABD2CM16</accession>
<gene>
    <name evidence="2" type="ORF">V1477_004511</name>
</gene>
<dbReference type="Proteomes" id="UP001607303">
    <property type="component" value="Unassembled WGS sequence"/>
</dbReference>
<comment type="caution">
    <text evidence="2">The sequence shown here is derived from an EMBL/GenBank/DDBJ whole genome shotgun (WGS) entry which is preliminary data.</text>
</comment>
<organism evidence="2 3">
    <name type="scientific">Vespula maculifrons</name>
    <name type="common">Eastern yellow jacket</name>
    <name type="synonym">Wasp</name>
    <dbReference type="NCBI Taxonomy" id="7453"/>
    <lineage>
        <taxon>Eukaryota</taxon>
        <taxon>Metazoa</taxon>
        <taxon>Ecdysozoa</taxon>
        <taxon>Arthropoda</taxon>
        <taxon>Hexapoda</taxon>
        <taxon>Insecta</taxon>
        <taxon>Pterygota</taxon>
        <taxon>Neoptera</taxon>
        <taxon>Endopterygota</taxon>
        <taxon>Hymenoptera</taxon>
        <taxon>Apocrita</taxon>
        <taxon>Aculeata</taxon>
        <taxon>Vespoidea</taxon>
        <taxon>Vespidae</taxon>
        <taxon>Vespinae</taxon>
        <taxon>Vespula</taxon>
    </lineage>
</organism>
<proteinExistence type="predicted"/>
<keyword evidence="1" id="KW-0812">Transmembrane</keyword>